<reference evidence="2" key="1">
    <citation type="submission" date="2020-03" db="EMBL/GenBank/DDBJ databases">
        <authorList>
            <person name="He L."/>
        </authorList>
    </citation>
    <scope>NUCLEOTIDE SEQUENCE</scope>
    <source>
        <strain evidence="2">CkLH20</strain>
    </source>
</reference>
<sequence length="377" mass="42729">MAPSSLSSGYSSFETLEPLDLIQGGQSFVVVHNFDPNLHLQPQARNLRPWLKVAAGEVGYHYKLDGGKVCMVKIHRGTEVLPGKCSALPKSYLKFGALCRPGTDWETKFDDDELESSQSGDAGSSPPQEELRQTIQSLWKTALENKKGVVEDTGTGPQAEGQFPGQEVKLHADGTWRSDLWLMWYDYRKDKFIYHARRALRPSGNGILLVSNNDTSRVEIQMTVNELTVPESPELINVVIEVNRNKKTGEYAPHPAAYYSLPTVLRNKEYQKLNSLAIKIDRRNKQTGKWDSAYLQRAKLWTQDSEAHLDMVKQGMVLFNNLEQAVYSNGPDWLPKLDGTRVMEVESVHLFQEYRVRRLPTVVSTWPQDFTVDECSQ</sequence>
<dbReference type="RefSeq" id="XP_038741169.1">
    <property type="nucleotide sequence ID" value="XM_038893620.1"/>
</dbReference>
<organism evidence="2 3">
    <name type="scientific">Colletotrichum karsti</name>
    <dbReference type="NCBI Taxonomy" id="1095194"/>
    <lineage>
        <taxon>Eukaryota</taxon>
        <taxon>Fungi</taxon>
        <taxon>Dikarya</taxon>
        <taxon>Ascomycota</taxon>
        <taxon>Pezizomycotina</taxon>
        <taxon>Sordariomycetes</taxon>
        <taxon>Hypocreomycetidae</taxon>
        <taxon>Glomerellales</taxon>
        <taxon>Glomerellaceae</taxon>
        <taxon>Colletotrichum</taxon>
        <taxon>Colletotrichum boninense species complex</taxon>
    </lineage>
</organism>
<evidence type="ECO:0000313" key="2">
    <source>
        <dbReference type="EMBL" id="KAF9871708.1"/>
    </source>
</evidence>
<evidence type="ECO:0000313" key="3">
    <source>
        <dbReference type="Proteomes" id="UP000781932"/>
    </source>
</evidence>
<accession>A0A9P6LFQ4</accession>
<evidence type="ECO:0000256" key="1">
    <source>
        <dbReference type="SAM" id="MobiDB-lite"/>
    </source>
</evidence>
<reference evidence="2" key="2">
    <citation type="submission" date="2020-11" db="EMBL/GenBank/DDBJ databases">
        <title>Whole genome sequencing of Colletotrichum sp.</title>
        <authorList>
            <person name="Li H."/>
        </authorList>
    </citation>
    <scope>NUCLEOTIDE SEQUENCE</scope>
    <source>
        <strain evidence="2">CkLH20</strain>
    </source>
</reference>
<gene>
    <name evidence="2" type="ORF">CkaCkLH20_10906</name>
</gene>
<keyword evidence="3" id="KW-1185">Reference proteome</keyword>
<protein>
    <submittedName>
        <fullName evidence="2">Uncharacterized protein</fullName>
    </submittedName>
</protein>
<dbReference type="EMBL" id="JAATWM020000043">
    <property type="protein sequence ID" value="KAF9871708.1"/>
    <property type="molecule type" value="Genomic_DNA"/>
</dbReference>
<proteinExistence type="predicted"/>
<comment type="caution">
    <text evidence="2">The sequence shown here is derived from an EMBL/GenBank/DDBJ whole genome shotgun (WGS) entry which is preliminary data.</text>
</comment>
<name>A0A9P6LFQ4_9PEZI</name>
<dbReference type="GeneID" id="62166694"/>
<feature type="region of interest" description="Disordered" evidence="1">
    <location>
        <begin position="109"/>
        <end position="131"/>
    </location>
</feature>
<dbReference type="AlphaFoldDB" id="A0A9P6LFQ4"/>
<dbReference type="Proteomes" id="UP000781932">
    <property type="component" value="Unassembled WGS sequence"/>
</dbReference>
<feature type="compositionally biased region" description="Polar residues" evidence="1">
    <location>
        <begin position="116"/>
        <end position="131"/>
    </location>
</feature>